<proteinExistence type="predicted"/>
<protein>
    <submittedName>
        <fullName evidence="2">Uncharacterized protein</fullName>
    </submittedName>
</protein>
<feature type="compositionally biased region" description="Low complexity" evidence="1">
    <location>
        <begin position="432"/>
        <end position="446"/>
    </location>
</feature>
<keyword evidence="3" id="KW-1185">Reference proteome</keyword>
<sequence>MASLWFLSSGISQSADGGCSALRKKTVYALVIVCFFSAAVWPRIEATSDGLVHRDSINESGASGGSAGTGSNSPGGPPRRSSSIVRRKWKQVEVKVPSRGGTGLWSGDLKPVNLYATGDSYLVEGSSPTPTQQPEPVTSPASEPTRQPQQTRHIVTLHVDINKGRRPRSPSPPPPSSKGSADDGSKAMATHVLVREEPDERKPAIPTSGGFGDAKYVNTLIIEHNKTPNKETGASDTKDTGKHTGVRDSRTTAGPVWLKPGSGKVKEGAGIADTQDTEKSTGARSGRTSPGPASLASGSGRGAGGADAAETQDAEKSARPGSGKTSGGPLWLKPGSGKVKEGVDATETQDAEKSTGARSGRTSPGPASPASGSGRGAGGADAAETQDAEKSARPGSGKTSGGPLWLKPGSGKVKEGVDATETQDAEKSTGARSGRTSPGPASPASGSGRGAGGADAAETQDAEKSARPRSGKTSGGPLWLKPGSGKVKEGVDATETQDAEKSTGARSGRTSPGPASPASGSGRGAGGADAAETQDAEKPAGARSGRTSPGPASPASGSGRGAGGADAAETQDAEKPAGARSGRTSPGPASPASGSGRGAGGADAAETQDAEKPAGARSGRTSPGPASLASGSGRGAGGADAAETQDAEKSARPGSGKTSGGPLWLKPGSGKVKEGVDATETQDAEKSTGARSGRTSPGPASPASGSGRGAGGADAAETQDAEKFTGAGSGRTSSGPPSVVQGSEKTTSAGPTPMPAGDGESQSRTTGMPSADSLGEKPEKASELSQPLVRLAPRGGPITPVKEDVQHVSRSPPTPDEKASSAGPLGPSQSPEGEPSLLAPPTSDEEVAVAGHLQPGPTTPMVSGSDSDRVSQNVSVNERTDEGAPGSPDGRTHQLRSGRAGSDQPVCGPVVSQFEQTFRKAYKESLSAIEELDDGPRCVTSILGKIGTPVHRKFPEVRTEVVEALVVSARMRRLVQAVEEALKAMRGRGVRNLHSNSAIDAALNLLGAEIAVGDAVKEIGPNNQLLSRPWNVEGVEGQRLNCRSGDEVRTLDADKVVKTVDTYHTIIADLCLTKSWTEVEKNNPSLFKALQKVMSAQGWWNAYTQAKAKRNWAILLKSMENGQQPTGSLALTDAVRQTRSEKLIGMDERTSRGEDISLTLPYLSVTQIVRFLETYHLYKKTFAVQGCMPLSSATAAAESDLLGVITDFGNNPLDDVQKEIDVEADGPACLAAIDFFFSRKTLRTCSTEWRRKVSWPPKIVNMNGAIALRQFFSQACEAKLPTGFPVAYMKKCNMACLRRLWQLTKPYGKAKSLSQSVRVGGAFIRSALKYEWKSLLLLEDLGSSMADVAMSVEPEKDPLKQLEMDICVAGWFKRQKAESLQQDFGFDFYNPLLVGTYAVTHLRALLSATQGGLKSADSAEMENSEPLSGLFRTLMCKSPYAVPISSFLLQASAFLHVDVEQAKKKEYVKAVAVMASGVFDEKNFDGSRKWIKQQVIKFVKLFMPGYFDGKNPARDGPNKLFPFTKMAVVMWMLGLTDPENTPVPPPSPKLFFASILYNKGKDPVDKMADEIKAECKKAAVNLPAWLSTNIRPTPKKIKLGDIRQKLISGLKFGISQTGDFQQATRDVENLVQGCKGLLLDFNNPAHRALFENHHCMALQKNALLFLKKIFKGTKKLPPADQVKEAFDFLIQVHAVYSNDDSGRMAKSFAEWKRTGKPYDDEYPLREISCRWKNNPETQHAMLEQALKHEDPEAGNYKVPHSFDTCPAHMVDAFTTSPELAGIPGDQGLYPVLSAYF</sequence>
<feature type="compositionally biased region" description="Low complexity" evidence="1">
    <location>
        <begin position="543"/>
        <end position="557"/>
    </location>
</feature>
<feature type="compositionally biased region" description="Low complexity" evidence="1">
    <location>
        <begin position="691"/>
        <end position="705"/>
    </location>
</feature>
<feature type="compositionally biased region" description="Polar residues" evidence="1">
    <location>
        <begin position="860"/>
        <end position="877"/>
    </location>
</feature>
<feature type="compositionally biased region" description="Low complexity" evidence="1">
    <location>
        <begin position="506"/>
        <end position="520"/>
    </location>
</feature>
<accession>A0A7J6KD13</accession>
<name>A0A7J6KD13_TOXGO</name>
<feature type="compositionally biased region" description="Basic and acidic residues" evidence="1">
    <location>
        <begin position="236"/>
        <end position="250"/>
    </location>
</feature>
<dbReference type="EMBL" id="JAAUHK010000189">
    <property type="protein sequence ID" value="KAF4644987.1"/>
    <property type="molecule type" value="Genomic_DNA"/>
</dbReference>
<organism evidence="2 3">
    <name type="scientific">Toxoplasma gondii</name>
    <dbReference type="NCBI Taxonomy" id="5811"/>
    <lineage>
        <taxon>Eukaryota</taxon>
        <taxon>Sar</taxon>
        <taxon>Alveolata</taxon>
        <taxon>Apicomplexa</taxon>
        <taxon>Conoidasida</taxon>
        <taxon>Coccidia</taxon>
        <taxon>Eucoccidiorida</taxon>
        <taxon>Eimeriorina</taxon>
        <taxon>Sarcocystidae</taxon>
        <taxon>Toxoplasma</taxon>
    </lineage>
</organism>
<feature type="compositionally biased region" description="Low complexity" evidence="1">
    <location>
        <begin position="289"/>
        <end position="298"/>
    </location>
</feature>
<dbReference type="Proteomes" id="UP000557509">
    <property type="component" value="Unassembled WGS sequence"/>
</dbReference>
<evidence type="ECO:0000256" key="1">
    <source>
        <dbReference type="SAM" id="MobiDB-lite"/>
    </source>
</evidence>
<feature type="compositionally biased region" description="Low complexity" evidence="1">
    <location>
        <begin position="622"/>
        <end position="631"/>
    </location>
</feature>
<feature type="region of interest" description="Disordered" evidence="1">
    <location>
        <begin position="55"/>
        <end position="86"/>
    </location>
</feature>
<feature type="compositionally biased region" description="Polar residues" evidence="1">
    <location>
        <begin position="730"/>
        <end position="750"/>
    </location>
</feature>
<dbReference type="VEuPathDB" id="ToxoDB:TGME49_318525"/>
<evidence type="ECO:0000313" key="2">
    <source>
        <dbReference type="EMBL" id="KAF4644987.1"/>
    </source>
</evidence>
<feature type="compositionally biased region" description="Polar residues" evidence="1">
    <location>
        <begin position="126"/>
        <end position="153"/>
    </location>
</feature>
<feature type="compositionally biased region" description="Basic and acidic residues" evidence="1">
    <location>
        <begin position="193"/>
        <end position="203"/>
    </location>
</feature>
<feature type="region of interest" description="Disordered" evidence="1">
    <location>
        <begin position="120"/>
        <end position="907"/>
    </location>
</feature>
<feature type="compositionally biased region" description="Low complexity" evidence="1">
    <location>
        <begin position="580"/>
        <end position="594"/>
    </location>
</feature>
<evidence type="ECO:0000313" key="3">
    <source>
        <dbReference type="Proteomes" id="UP000557509"/>
    </source>
</evidence>
<comment type="caution">
    <text evidence="2">The sequence shown here is derived from an EMBL/GenBank/DDBJ whole genome shotgun (WGS) entry which is preliminary data.</text>
</comment>
<gene>
    <name evidence="2" type="ORF">TGRH88_008030</name>
</gene>
<feature type="compositionally biased region" description="Low complexity" evidence="1">
    <location>
        <begin position="358"/>
        <end position="372"/>
    </location>
</feature>
<feature type="compositionally biased region" description="Low complexity" evidence="1">
    <location>
        <begin position="69"/>
        <end position="83"/>
    </location>
</feature>
<reference evidence="2 3" key="1">
    <citation type="submission" date="2020-03" db="EMBL/GenBank/DDBJ databases">
        <title>Genome sequence of Toxoplasma gondii RH-88 strain.</title>
        <authorList>
            <person name="Lorenzi H.A."/>
            <person name="Venepally P."/>
            <person name="Rozenberg A."/>
            <person name="Sibley D."/>
        </authorList>
    </citation>
    <scope>NUCLEOTIDE SEQUENCE [LARGE SCALE GENOMIC DNA]</scope>
    <source>
        <strain evidence="2 3">RH-88</strain>
    </source>
</reference>